<dbReference type="InterPro" id="IPR017930">
    <property type="entry name" value="Myb_dom"/>
</dbReference>
<feature type="domain" description="HTH myb-type" evidence="9">
    <location>
        <begin position="163"/>
        <end position="213"/>
    </location>
</feature>
<feature type="region of interest" description="Disordered" evidence="7">
    <location>
        <begin position="440"/>
        <end position="465"/>
    </location>
</feature>
<feature type="domain" description="HTH myb-type" evidence="9">
    <location>
        <begin position="107"/>
        <end position="162"/>
    </location>
</feature>
<feature type="region of interest" description="Disordered" evidence="7">
    <location>
        <begin position="1"/>
        <end position="61"/>
    </location>
</feature>
<dbReference type="GO" id="GO:0006355">
    <property type="term" value="P:regulation of DNA-templated transcription"/>
    <property type="evidence" value="ECO:0000318"/>
    <property type="project" value="GO_Central"/>
</dbReference>
<dbReference type="GO" id="GO:1902584">
    <property type="term" value="P:positive regulation of response to water deprivation"/>
    <property type="evidence" value="ECO:0007669"/>
    <property type="project" value="EnsemblPlants"/>
</dbReference>
<keyword evidence="4" id="KW-0238">DNA-binding</keyword>
<keyword evidence="2" id="KW-0677">Repeat</keyword>
<proteinExistence type="predicted"/>
<dbReference type="GO" id="GO:0045893">
    <property type="term" value="P:positive regulation of DNA-templated transcription"/>
    <property type="evidence" value="ECO:0007669"/>
    <property type="project" value="EnsemblPlants"/>
</dbReference>
<comment type="subcellular location">
    <subcellularLocation>
        <location evidence="1">Nucleus</location>
    </subcellularLocation>
</comment>
<dbReference type="HOGENOM" id="CLU_016150_3_1_1"/>
<dbReference type="PANTHER" id="PTHR45614:SF232">
    <property type="entry name" value="TRANSCRIPTION FACTOR MYB3R-2"/>
    <property type="match status" value="1"/>
</dbReference>
<dbReference type="GO" id="GO:0005634">
    <property type="term" value="C:nucleus"/>
    <property type="evidence" value="ECO:0000318"/>
    <property type="project" value="GO_Central"/>
</dbReference>
<dbReference type="GO" id="GO:0009409">
    <property type="term" value="P:response to cold"/>
    <property type="evidence" value="ECO:0007669"/>
    <property type="project" value="EnsemblPlants"/>
</dbReference>
<evidence type="ECO:0000313" key="11">
    <source>
        <dbReference type="Proteomes" id="UP000017836"/>
    </source>
</evidence>
<dbReference type="Proteomes" id="UP000017836">
    <property type="component" value="Unassembled WGS sequence"/>
</dbReference>
<keyword evidence="3" id="KW-0805">Transcription regulation</keyword>
<dbReference type="GO" id="GO:0000978">
    <property type="term" value="F:RNA polymerase II cis-regulatory region sequence-specific DNA binding"/>
    <property type="evidence" value="ECO:0000318"/>
    <property type="project" value="GO_Central"/>
</dbReference>
<feature type="domain" description="Myb-like" evidence="8">
    <location>
        <begin position="159"/>
        <end position="209"/>
    </location>
</feature>
<dbReference type="EMBL" id="KI393609">
    <property type="protein sequence ID" value="ERN07858.1"/>
    <property type="molecule type" value="Genomic_DNA"/>
</dbReference>
<dbReference type="FunFam" id="1.10.10.60:FF:000016">
    <property type="entry name" value="Transcriptional activator Myb isoform A"/>
    <property type="match status" value="1"/>
</dbReference>
<feature type="domain" description="HTH myb-type" evidence="9">
    <location>
        <begin position="60"/>
        <end position="106"/>
    </location>
</feature>
<dbReference type="FunFam" id="1.10.10.60:FF:000010">
    <property type="entry name" value="Transcriptional activator Myb isoform A"/>
    <property type="match status" value="1"/>
</dbReference>
<organism evidence="10 11">
    <name type="scientific">Amborella trichopoda</name>
    <dbReference type="NCBI Taxonomy" id="13333"/>
    <lineage>
        <taxon>Eukaryota</taxon>
        <taxon>Viridiplantae</taxon>
        <taxon>Streptophyta</taxon>
        <taxon>Embryophyta</taxon>
        <taxon>Tracheophyta</taxon>
        <taxon>Spermatophyta</taxon>
        <taxon>Magnoliopsida</taxon>
        <taxon>Amborellales</taxon>
        <taxon>Amborellaceae</taxon>
        <taxon>Amborella</taxon>
    </lineage>
</organism>
<evidence type="ECO:0000256" key="1">
    <source>
        <dbReference type="ARBA" id="ARBA00004123"/>
    </source>
</evidence>
<protein>
    <submittedName>
        <fullName evidence="10">Uncharacterized protein</fullName>
    </submittedName>
</protein>
<dbReference type="FunFam" id="1.10.10.60:FF:000324">
    <property type="entry name" value="Transcription factor MYB3R-2"/>
    <property type="match status" value="1"/>
</dbReference>
<evidence type="ECO:0000256" key="5">
    <source>
        <dbReference type="ARBA" id="ARBA00023163"/>
    </source>
</evidence>
<dbReference type="Gene3D" id="1.10.10.60">
    <property type="entry name" value="Homeodomain-like"/>
    <property type="match status" value="3"/>
</dbReference>
<evidence type="ECO:0000256" key="4">
    <source>
        <dbReference type="ARBA" id="ARBA00023125"/>
    </source>
</evidence>
<feature type="compositionally biased region" description="Basic and acidic residues" evidence="7">
    <location>
        <begin position="1"/>
        <end position="12"/>
    </location>
</feature>
<evidence type="ECO:0000256" key="2">
    <source>
        <dbReference type="ARBA" id="ARBA00022737"/>
    </source>
</evidence>
<accession>W1PIN3</accession>
<dbReference type="PROSITE" id="PS50090">
    <property type="entry name" value="MYB_LIKE"/>
    <property type="match status" value="3"/>
</dbReference>
<feature type="compositionally biased region" description="Low complexity" evidence="7">
    <location>
        <begin position="35"/>
        <end position="47"/>
    </location>
</feature>
<dbReference type="InterPro" id="IPR009057">
    <property type="entry name" value="Homeodomain-like_sf"/>
</dbReference>
<dbReference type="PANTHER" id="PTHR45614">
    <property type="entry name" value="MYB PROTEIN-RELATED"/>
    <property type="match status" value="1"/>
</dbReference>
<evidence type="ECO:0000256" key="6">
    <source>
        <dbReference type="ARBA" id="ARBA00023242"/>
    </source>
</evidence>
<evidence type="ECO:0000259" key="8">
    <source>
        <dbReference type="PROSITE" id="PS50090"/>
    </source>
</evidence>
<dbReference type="eggNOG" id="KOG0048">
    <property type="taxonomic scope" value="Eukaryota"/>
</dbReference>
<dbReference type="InterPro" id="IPR001005">
    <property type="entry name" value="SANT/Myb"/>
</dbReference>
<evidence type="ECO:0000256" key="3">
    <source>
        <dbReference type="ARBA" id="ARBA00023015"/>
    </source>
</evidence>
<sequence>MVAVKTEHDCVENKQPAATSSSSVSDGNCSCVQKPSCRCSPTSSSPSHWRRASGPIRRAKGGWTPQEDEILRNAVNYFKGKSWKKIAAYFPHRSEVQCLHRWQKVLNPELVKGPWTKEEDDMIIKLVEKYGAKKWSVIAQSLPGRIGKQCRERWHNHLNPEIKKDAWTVEEELALIRAHQSYGNRWAEIAKFLPGRTDNSIKNHWNSYLKKKLDVYLATGQLPQCQKTIAQNGDKVSSRPVNGKSSASCSQQLDLKPDIKPSMQMCSNASVISGTTQRASQTVDLQIEGEQKEQLGCSRTPISAANSMGKVPLDATPRSDFIRLNSQTRNGCKKSNSSIMSKSFGNSETGTFEKVSTPLLPSDNPNLGPLYYEPPRLTDFDIPIISEILNTDSCIQHLYSPRNINSPTISRTPSHLKRAAISDSSPESILRSAAKSFTNTPSILRKRSRGASSSPVRLNGTRGSTNCIETPSGSCTPEAKIASECSDQRLGSGPGETTPEDCDGGYNAFSGTSLFTSSPYYLKPKRKSNARSVEKQLEFPLEEGHHTGGMRFSFLSINPESHDPVSDPNKRSFDTLEKTAAGFEVLTKDCKPATKMNVNLGMEQVSKLGLKCQP</sequence>
<name>W1PIN3_AMBTC</name>
<evidence type="ECO:0000256" key="7">
    <source>
        <dbReference type="SAM" id="MobiDB-lite"/>
    </source>
</evidence>
<dbReference type="AlphaFoldDB" id="W1PIN3"/>
<feature type="compositionally biased region" description="Polar residues" evidence="7">
    <location>
        <begin position="332"/>
        <end position="350"/>
    </location>
</feature>
<dbReference type="PROSITE" id="PS51294">
    <property type="entry name" value="HTH_MYB"/>
    <property type="match status" value="3"/>
</dbReference>
<dbReference type="SMART" id="SM00717">
    <property type="entry name" value="SANT"/>
    <property type="match status" value="3"/>
</dbReference>
<feature type="region of interest" description="Disordered" evidence="7">
    <location>
        <begin position="332"/>
        <end position="360"/>
    </location>
</feature>
<feature type="domain" description="Myb-like" evidence="8">
    <location>
        <begin position="55"/>
        <end position="106"/>
    </location>
</feature>
<dbReference type="Gramene" id="ERN07858">
    <property type="protein sequence ID" value="ERN07858"/>
    <property type="gene ID" value="AMTR_s00012p00208260"/>
</dbReference>
<keyword evidence="5" id="KW-0804">Transcription</keyword>
<dbReference type="SUPFAM" id="SSF46689">
    <property type="entry name" value="Homeodomain-like"/>
    <property type="match status" value="2"/>
</dbReference>
<reference evidence="11" key="1">
    <citation type="journal article" date="2013" name="Science">
        <title>The Amborella genome and the evolution of flowering plants.</title>
        <authorList>
            <consortium name="Amborella Genome Project"/>
        </authorList>
    </citation>
    <scope>NUCLEOTIDE SEQUENCE [LARGE SCALE GENOMIC DNA]</scope>
</reference>
<dbReference type="GO" id="GO:1901002">
    <property type="term" value="P:positive regulation of response to salt stress"/>
    <property type="evidence" value="ECO:0007669"/>
    <property type="project" value="EnsemblPlants"/>
</dbReference>
<dbReference type="GO" id="GO:0000981">
    <property type="term" value="F:DNA-binding transcription factor activity, RNA polymerase II-specific"/>
    <property type="evidence" value="ECO:0000318"/>
    <property type="project" value="GO_Central"/>
</dbReference>
<keyword evidence="6" id="KW-0539">Nucleus</keyword>
<dbReference type="Pfam" id="PF00249">
    <property type="entry name" value="Myb_DNA-binding"/>
    <property type="match status" value="3"/>
</dbReference>
<keyword evidence="11" id="KW-1185">Reference proteome</keyword>
<evidence type="ECO:0000313" key="10">
    <source>
        <dbReference type="EMBL" id="ERN07858.1"/>
    </source>
</evidence>
<dbReference type="CDD" id="cd00167">
    <property type="entry name" value="SANT"/>
    <property type="match status" value="3"/>
</dbReference>
<feature type="compositionally biased region" description="Polar residues" evidence="7">
    <location>
        <begin position="450"/>
        <end position="465"/>
    </location>
</feature>
<feature type="domain" description="Myb-like" evidence="8">
    <location>
        <begin position="107"/>
        <end position="158"/>
    </location>
</feature>
<dbReference type="InterPro" id="IPR050560">
    <property type="entry name" value="MYB_TF"/>
</dbReference>
<evidence type="ECO:0000259" key="9">
    <source>
        <dbReference type="PROSITE" id="PS51294"/>
    </source>
</evidence>
<gene>
    <name evidence="10" type="ORF">AMTR_s00012p00208260</name>
</gene>